<dbReference type="PANTHER" id="PTHR37069:SF2">
    <property type="entry name" value="PIGGYBAC TRANSPOSABLE ELEMENT-DERIVED PROTEIN DOMAIN-CONTAINING PROTEIN"/>
    <property type="match status" value="1"/>
</dbReference>
<evidence type="ECO:0000313" key="2">
    <source>
        <dbReference type="EMBL" id="GMF18178.1"/>
    </source>
</evidence>
<proteinExistence type="predicted"/>
<feature type="region of interest" description="Disordered" evidence="1">
    <location>
        <begin position="121"/>
        <end position="156"/>
    </location>
</feature>
<name>A0A9W6TM99_9STRA</name>
<dbReference type="EMBL" id="BSXT01000119">
    <property type="protein sequence ID" value="GMF18178.1"/>
    <property type="molecule type" value="Genomic_DNA"/>
</dbReference>
<keyword evidence="3" id="KW-1185">Reference proteome</keyword>
<dbReference type="Proteomes" id="UP001165121">
    <property type="component" value="Unassembled WGS sequence"/>
</dbReference>
<dbReference type="PANTHER" id="PTHR37069">
    <property type="entry name" value="DDE_TNP_1_7 DOMAIN-CONTAINING PROTEIN"/>
    <property type="match status" value="1"/>
</dbReference>
<dbReference type="OrthoDB" id="144283at2759"/>
<protein>
    <submittedName>
        <fullName evidence="2">Unnamed protein product</fullName>
    </submittedName>
</protein>
<sequence length="332" mass="36596">MSGFRQLWAELLKEGRSSKRPTGLEVDHTYLRPGTTKKDKRGVDFVVGVQELTVYLDKLALDGIHQPAVAKKAQRNAKEQSRGTVQDIANFDLSCPILANSLIVSCPLNSTAFAEVASNSETQPLCPNSPHIGDEDVNAEEDSAEDASSDLESVESVEPFDINVTKPKTQSKAMVRLILPERTMMADNDEDNFEFNASDEFEDEEEAVTPELQFDEALLAAVGEMEGLTIENLSSKRSSVILDEMASSEWLDPTSQAPYPYMKGPHENRADNGMREDYPGLVDGQYGPTQTAMAAAVTPVCALFYFMTPGLWDDIATASEDYFSEKIDECEK</sequence>
<accession>A0A9W6TM99</accession>
<gene>
    <name evidence="2" type="ORF">Pfra01_000151300</name>
</gene>
<evidence type="ECO:0000313" key="3">
    <source>
        <dbReference type="Proteomes" id="UP001165121"/>
    </source>
</evidence>
<dbReference type="AlphaFoldDB" id="A0A9W6TM99"/>
<comment type="caution">
    <text evidence="2">The sequence shown here is derived from an EMBL/GenBank/DDBJ whole genome shotgun (WGS) entry which is preliminary data.</text>
</comment>
<feature type="compositionally biased region" description="Acidic residues" evidence="1">
    <location>
        <begin position="135"/>
        <end position="155"/>
    </location>
</feature>
<reference evidence="2" key="1">
    <citation type="submission" date="2023-04" db="EMBL/GenBank/DDBJ databases">
        <title>Phytophthora fragariaefolia NBRC 109709.</title>
        <authorList>
            <person name="Ichikawa N."/>
            <person name="Sato H."/>
            <person name="Tonouchi N."/>
        </authorList>
    </citation>
    <scope>NUCLEOTIDE SEQUENCE</scope>
    <source>
        <strain evidence="2">NBRC 109709</strain>
    </source>
</reference>
<organism evidence="2 3">
    <name type="scientific">Phytophthora fragariaefolia</name>
    <dbReference type="NCBI Taxonomy" id="1490495"/>
    <lineage>
        <taxon>Eukaryota</taxon>
        <taxon>Sar</taxon>
        <taxon>Stramenopiles</taxon>
        <taxon>Oomycota</taxon>
        <taxon>Peronosporomycetes</taxon>
        <taxon>Peronosporales</taxon>
        <taxon>Peronosporaceae</taxon>
        <taxon>Phytophthora</taxon>
    </lineage>
</organism>
<evidence type="ECO:0000256" key="1">
    <source>
        <dbReference type="SAM" id="MobiDB-lite"/>
    </source>
</evidence>